<dbReference type="InterPro" id="IPR027405">
    <property type="entry name" value="YidB-like"/>
</dbReference>
<dbReference type="OrthoDB" id="5957313at2"/>
<evidence type="ECO:0000313" key="2">
    <source>
        <dbReference type="Proteomes" id="UP000316649"/>
    </source>
</evidence>
<dbReference type="AlphaFoldDB" id="A0A557S9K9"/>
<reference evidence="1 2" key="1">
    <citation type="submission" date="2019-07" db="EMBL/GenBank/DDBJ databases">
        <title>The pathways for chlorine oxyanion respiration interact through the shared metabolite chlorate.</title>
        <authorList>
            <person name="Barnum T.P."/>
            <person name="Cheng Y."/>
            <person name="Hill K.A."/>
            <person name="Lucas L.N."/>
            <person name="Carlson H.K."/>
            <person name="Coates J.D."/>
        </authorList>
    </citation>
    <scope>NUCLEOTIDE SEQUENCE [LARGE SCALE GENOMIC DNA]</scope>
    <source>
        <strain evidence="1 2">BK-1</strain>
    </source>
</reference>
<dbReference type="SUPFAM" id="SSF140804">
    <property type="entry name" value="YidB-like"/>
    <property type="match status" value="1"/>
</dbReference>
<dbReference type="Pfam" id="PF20159">
    <property type="entry name" value="YidB"/>
    <property type="match status" value="1"/>
</dbReference>
<keyword evidence="2" id="KW-1185">Reference proteome</keyword>
<protein>
    <submittedName>
        <fullName evidence="1">DUF937 domain-containing protein</fullName>
    </submittedName>
</protein>
<name>A0A557S9K9_9GAMM</name>
<gene>
    <name evidence="1" type="ORF">FHP88_10985</name>
</gene>
<accession>A0A557S9K9</accession>
<dbReference type="InterPro" id="IPR045372">
    <property type="entry name" value="YidB"/>
</dbReference>
<dbReference type="RefSeq" id="WP_144359130.1">
    <property type="nucleotide sequence ID" value="NZ_VMNH01000012.1"/>
</dbReference>
<organism evidence="1 2">
    <name type="scientific">Sedimenticola selenatireducens</name>
    <dbReference type="NCBI Taxonomy" id="191960"/>
    <lineage>
        <taxon>Bacteria</taxon>
        <taxon>Pseudomonadati</taxon>
        <taxon>Pseudomonadota</taxon>
        <taxon>Gammaproteobacteria</taxon>
        <taxon>Chromatiales</taxon>
        <taxon>Sedimenticolaceae</taxon>
        <taxon>Sedimenticola</taxon>
    </lineage>
</organism>
<dbReference type="Proteomes" id="UP000316649">
    <property type="component" value="Unassembled WGS sequence"/>
</dbReference>
<dbReference type="Gene3D" id="1.10.10.690">
    <property type="entry name" value="YidB-like"/>
    <property type="match status" value="1"/>
</dbReference>
<proteinExistence type="predicted"/>
<sequence>MDLLKLGTELIMKKLGSNGNSSDISAALMGLLGGTDGKVDLAALISQFTQNSDLMGLASSWLGDGENQALSPNQLMSALGSDKIGHFADQLGISQGEAANTLSDTLPQLIDNSSSGGSLLDMAGDAGDLMGLAKKFF</sequence>
<comment type="caution">
    <text evidence="1">The sequence shown here is derived from an EMBL/GenBank/DDBJ whole genome shotgun (WGS) entry which is preliminary data.</text>
</comment>
<dbReference type="EMBL" id="VMNH01000012">
    <property type="protein sequence ID" value="TVO74112.1"/>
    <property type="molecule type" value="Genomic_DNA"/>
</dbReference>
<evidence type="ECO:0000313" key="1">
    <source>
        <dbReference type="EMBL" id="TVO74112.1"/>
    </source>
</evidence>